<comment type="caution">
    <text evidence="4">The sequence shown here is derived from an EMBL/GenBank/DDBJ whole genome shotgun (WGS) entry which is preliminary data.</text>
</comment>
<dbReference type="SUPFAM" id="SSF55729">
    <property type="entry name" value="Acyl-CoA N-acyltransferases (Nat)"/>
    <property type="match status" value="1"/>
</dbReference>
<dbReference type="InterPro" id="IPR050832">
    <property type="entry name" value="Bact_Acetyltransf"/>
</dbReference>
<evidence type="ECO:0000313" key="4">
    <source>
        <dbReference type="EMBL" id="ORW21947.1"/>
    </source>
</evidence>
<name>A0A0F5N7D8_9MYCO</name>
<evidence type="ECO:0000256" key="1">
    <source>
        <dbReference type="ARBA" id="ARBA00022679"/>
    </source>
</evidence>
<dbReference type="Gene3D" id="3.40.630.30">
    <property type="match status" value="1"/>
</dbReference>
<keyword evidence="2" id="KW-0012">Acyltransferase</keyword>
<dbReference type="PROSITE" id="PS51186">
    <property type="entry name" value="GNAT"/>
    <property type="match status" value="1"/>
</dbReference>
<protein>
    <submittedName>
        <fullName evidence="4">Acetyltransferase</fullName>
    </submittedName>
</protein>
<dbReference type="InterPro" id="IPR000182">
    <property type="entry name" value="GNAT_dom"/>
</dbReference>
<dbReference type="Proteomes" id="UP000193781">
    <property type="component" value="Unassembled WGS sequence"/>
</dbReference>
<dbReference type="InterPro" id="IPR016181">
    <property type="entry name" value="Acyl_CoA_acyltransferase"/>
</dbReference>
<dbReference type="STRING" id="244292.ABW17_18470"/>
<evidence type="ECO:0000313" key="5">
    <source>
        <dbReference type="Proteomes" id="UP000193781"/>
    </source>
</evidence>
<accession>A0A0F5N7D8</accession>
<dbReference type="OrthoDB" id="143110at2"/>
<dbReference type="AlphaFoldDB" id="A0A0F5N7D8"/>
<organism evidence="4 5">
    <name type="scientific">Mycobacterium nebraskense</name>
    <dbReference type="NCBI Taxonomy" id="244292"/>
    <lineage>
        <taxon>Bacteria</taxon>
        <taxon>Bacillati</taxon>
        <taxon>Actinomycetota</taxon>
        <taxon>Actinomycetes</taxon>
        <taxon>Mycobacteriales</taxon>
        <taxon>Mycobacteriaceae</taxon>
        <taxon>Mycobacterium</taxon>
    </lineage>
</organism>
<evidence type="ECO:0000259" key="3">
    <source>
        <dbReference type="PROSITE" id="PS51186"/>
    </source>
</evidence>
<feature type="domain" description="N-acetyltransferase" evidence="3">
    <location>
        <begin position="6"/>
        <end position="171"/>
    </location>
</feature>
<dbReference type="CDD" id="cd04301">
    <property type="entry name" value="NAT_SF"/>
    <property type="match status" value="1"/>
</dbReference>
<dbReference type="EMBL" id="LQPH01000124">
    <property type="protein sequence ID" value="ORW21947.1"/>
    <property type="molecule type" value="Genomic_DNA"/>
</dbReference>
<sequence>MEPLTRTVRVVTTGSVDVSQLADVAARTFPLACPASMAPENIAAFVEANLSEDRFAEYLADPHRAVLVAGHDDRIVGYAMLIRGADDDTAELSKIYVAPEHHGTGVATALMDLALATADAWGVGRVWLGVNQANQRAQRFYVKSGFTVSGTRTFQVGAGRENDFIMTRALR</sequence>
<evidence type="ECO:0000256" key="2">
    <source>
        <dbReference type="ARBA" id="ARBA00023315"/>
    </source>
</evidence>
<keyword evidence="1 4" id="KW-0808">Transferase</keyword>
<dbReference type="GO" id="GO:0016747">
    <property type="term" value="F:acyltransferase activity, transferring groups other than amino-acyl groups"/>
    <property type="evidence" value="ECO:0007669"/>
    <property type="project" value="InterPro"/>
</dbReference>
<gene>
    <name evidence="4" type="ORF">AWC17_00140</name>
</gene>
<keyword evidence="5" id="KW-1185">Reference proteome</keyword>
<proteinExistence type="predicted"/>
<dbReference type="PANTHER" id="PTHR43877:SF2">
    <property type="entry name" value="AMINOALKYLPHOSPHONATE N-ACETYLTRANSFERASE-RELATED"/>
    <property type="match status" value="1"/>
</dbReference>
<reference evidence="4 5" key="1">
    <citation type="submission" date="2016-01" db="EMBL/GenBank/DDBJ databases">
        <title>The new phylogeny of the genus Mycobacterium.</title>
        <authorList>
            <person name="Tarcisio F."/>
            <person name="Conor M."/>
            <person name="Antonella G."/>
            <person name="Elisabetta G."/>
            <person name="Giulia F.S."/>
            <person name="Sara T."/>
            <person name="Anna F."/>
            <person name="Clotilde B."/>
            <person name="Roberto B."/>
            <person name="Veronica D.S."/>
            <person name="Fabio R."/>
            <person name="Monica P."/>
            <person name="Olivier J."/>
            <person name="Enrico T."/>
            <person name="Nicola S."/>
        </authorList>
    </citation>
    <scope>NUCLEOTIDE SEQUENCE [LARGE SCALE GENOMIC DNA]</scope>
    <source>
        <strain evidence="4 5">DSM 44803</strain>
    </source>
</reference>
<dbReference type="PANTHER" id="PTHR43877">
    <property type="entry name" value="AMINOALKYLPHOSPHONATE N-ACETYLTRANSFERASE-RELATED-RELATED"/>
    <property type="match status" value="1"/>
</dbReference>
<dbReference type="Pfam" id="PF00583">
    <property type="entry name" value="Acetyltransf_1"/>
    <property type="match status" value="1"/>
</dbReference>
<dbReference type="RefSeq" id="WP_046185595.1">
    <property type="nucleotide sequence ID" value="NZ_JACKSS010000146.1"/>
</dbReference>